<dbReference type="Proteomes" id="UP000274756">
    <property type="component" value="Unassembled WGS sequence"/>
</dbReference>
<dbReference type="Pfam" id="PF01549">
    <property type="entry name" value="ShK"/>
    <property type="match status" value="1"/>
</dbReference>
<proteinExistence type="predicted"/>
<feature type="signal peptide" evidence="2">
    <location>
        <begin position="1"/>
        <end position="19"/>
    </location>
</feature>
<dbReference type="PROSITE" id="PS51670">
    <property type="entry name" value="SHKT"/>
    <property type="match status" value="1"/>
</dbReference>
<reference evidence="4 6" key="2">
    <citation type="submission" date="2018-11" db="EMBL/GenBank/DDBJ databases">
        <authorList>
            <consortium name="Pathogen Informatics"/>
        </authorList>
    </citation>
    <scope>NUCLEOTIDE SEQUENCE [LARGE SCALE GENOMIC DNA]</scope>
</reference>
<evidence type="ECO:0000259" key="3">
    <source>
        <dbReference type="PROSITE" id="PS51670"/>
    </source>
</evidence>
<feature type="chain" id="PRO_5033720938" evidence="2">
    <location>
        <begin position="20"/>
        <end position="132"/>
    </location>
</feature>
<comment type="caution">
    <text evidence="1">Lacks conserved residue(s) required for the propagation of feature annotation.</text>
</comment>
<dbReference type="Gene3D" id="1.10.10.1940">
    <property type="match status" value="1"/>
</dbReference>
<evidence type="ECO:0000313" key="4">
    <source>
        <dbReference type="EMBL" id="VDN54714.1"/>
    </source>
</evidence>
<sequence>MLVASYLVISFSFWQLAYTTVDQKGVCNSGEAGQLCDNEASSEECTKVIAEDPDVDKNLVSNDCFKYPTLTKMCRKKCLSCCELPEYSCSDDPATCKDTFSDCELYRNLCTDEKYMELMKKQCARTCNFCEK</sequence>
<name>A0A0N4U164_DRAME</name>
<dbReference type="OrthoDB" id="5877829at2759"/>
<accession>A0A0N4U164</accession>
<feature type="disulfide bond" evidence="1">
    <location>
        <begin position="96"/>
        <end position="130"/>
    </location>
</feature>
<dbReference type="EMBL" id="UYYG01001150">
    <property type="protein sequence ID" value="VDN54714.1"/>
    <property type="molecule type" value="Genomic_DNA"/>
</dbReference>
<keyword evidence="1" id="KW-1015">Disulfide bond</keyword>
<feature type="domain" description="ShKT" evidence="3">
    <location>
        <begin position="96"/>
        <end position="130"/>
    </location>
</feature>
<dbReference type="SMART" id="SM00254">
    <property type="entry name" value="ShKT"/>
    <property type="match status" value="1"/>
</dbReference>
<evidence type="ECO:0000256" key="2">
    <source>
        <dbReference type="SAM" id="SignalP"/>
    </source>
</evidence>
<dbReference type="Proteomes" id="UP000038040">
    <property type="component" value="Unplaced"/>
</dbReference>
<protein>
    <submittedName>
        <fullName evidence="7">ShKT domain-containing protein</fullName>
    </submittedName>
</protein>
<evidence type="ECO:0000256" key="1">
    <source>
        <dbReference type="PROSITE-ProRule" id="PRU01005"/>
    </source>
</evidence>
<evidence type="ECO:0000313" key="5">
    <source>
        <dbReference type="Proteomes" id="UP000038040"/>
    </source>
</evidence>
<dbReference type="InterPro" id="IPR003582">
    <property type="entry name" value="ShKT_dom"/>
</dbReference>
<gene>
    <name evidence="4" type="ORF">DME_LOCUS4687</name>
</gene>
<keyword evidence="6" id="KW-1185">Reference proteome</keyword>
<organism evidence="5 7">
    <name type="scientific">Dracunculus medinensis</name>
    <name type="common">Guinea worm</name>
    <dbReference type="NCBI Taxonomy" id="318479"/>
    <lineage>
        <taxon>Eukaryota</taxon>
        <taxon>Metazoa</taxon>
        <taxon>Ecdysozoa</taxon>
        <taxon>Nematoda</taxon>
        <taxon>Chromadorea</taxon>
        <taxon>Rhabditida</taxon>
        <taxon>Spirurina</taxon>
        <taxon>Dracunculoidea</taxon>
        <taxon>Dracunculidae</taxon>
        <taxon>Dracunculus</taxon>
    </lineage>
</organism>
<dbReference type="WBParaSite" id="DME_0000032701-mRNA-1">
    <property type="protein sequence ID" value="DME_0000032701-mRNA-1"/>
    <property type="gene ID" value="DME_0000032701"/>
</dbReference>
<evidence type="ECO:0000313" key="6">
    <source>
        <dbReference type="Proteomes" id="UP000274756"/>
    </source>
</evidence>
<evidence type="ECO:0000313" key="7">
    <source>
        <dbReference type="WBParaSite" id="DME_0000032701-mRNA-1"/>
    </source>
</evidence>
<keyword evidence="2" id="KW-0732">Signal</keyword>
<dbReference type="AlphaFoldDB" id="A0A0N4U164"/>
<reference evidence="7" key="1">
    <citation type="submission" date="2017-02" db="UniProtKB">
        <authorList>
            <consortium name="WormBaseParasite"/>
        </authorList>
    </citation>
    <scope>IDENTIFICATION</scope>
</reference>